<dbReference type="EMBL" id="MU004740">
    <property type="protein sequence ID" value="KAF2647024.1"/>
    <property type="molecule type" value="Genomic_DNA"/>
</dbReference>
<reference evidence="3" key="1">
    <citation type="journal article" date="2020" name="Stud. Mycol.">
        <title>101 Dothideomycetes genomes: a test case for predicting lifestyles and emergence of pathogens.</title>
        <authorList>
            <person name="Haridas S."/>
            <person name="Albert R."/>
            <person name="Binder M."/>
            <person name="Bloem J."/>
            <person name="Labutti K."/>
            <person name="Salamov A."/>
            <person name="Andreopoulos B."/>
            <person name="Baker S."/>
            <person name="Barry K."/>
            <person name="Bills G."/>
            <person name="Bluhm B."/>
            <person name="Cannon C."/>
            <person name="Castanera R."/>
            <person name="Culley D."/>
            <person name="Daum C."/>
            <person name="Ezra D."/>
            <person name="Gonzalez J."/>
            <person name="Henrissat B."/>
            <person name="Kuo A."/>
            <person name="Liang C."/>
            <person name="Lipzen A."/>
            <person name="Lutzoni F."/>
            <person name="Magnuson J."/>
            <person name="Mondo S."/>
            <person name="Nolan M."/>
            <person name="Ohm R."/>
            <person name="Pangilinan J."/>
            <person name="Park H.-J."/>
            <person name="Ramirez L."/>
            <person name="Alfaro M."/>
            <person name="Sun H."/>
            <person name="Tritt A."/>
            <person name="Yoshinaga Y."/>
            <person name="Zwiers L.-H."/>
            <person name="Turgeon B."/>
            <person name="Goodwin S."/>
            <person name="Spatafora J."/>
            <person name="Crous P."/>
            <person name="Grigoriev I."/>
        </authorList>
    </citation>
    <scope>NUCLEOTIDE SEQUENCE</scope>
    <source>
        <strain evidence="3">CBS 122681</strain>
    </source>
</reference>
<evidence type="ECO:0000256" key="1">
    <source>
        <dbReference type="SAM" id="MobiDB-lite"/>
    </source>
</evidence>
<evidence type="ECO:0000313" key="3">
    <source>
        <dbReference type="EMBL" id="KAF2647024.1"/>
    </source>
</evidence>
<dbReference type="PANTHER" id="PTHR33112">
    <property type="entry name" value="DOMAIN PROTEIN, PUTATIVE-RELATED"/>
    <property type="match status" value="1"/>
</dbReference>
<feature type="domain" description="Heterokaryon incompatibility" evidence="2">
    <location>
        <begin position="367"/>
        <end position="525"/>
    </location>
</feature>
<sequence length="886" mass="101424">MLCEFCKKIRPPHRGPIKDQEDRVHGHWCIVKHQPNFDNLLESAERGCNICALFRPFVQYAQSKKNKRATEDDDAASTTSGRSHDDPFEYASDCQGKDKVEGPRDTFVYRTKDLVYLDEGHQYDLLDSRGDEKNSALQDQIRDRAEEELKEDIRAGIVSSTSQAQRNEVIQWLMQDRSKYTGPEQLWVKSWIFHGDEEAIPGLQERTSLFALTAGSLEEVSDNAHWSVEYCVDGHTLTNRQAEMALQYPGLWASNFRTLSIPGDTSSHRLKPMFEFFQETCTRIFPDENPEKDSVRAKRVETDSSSTFGMIKDWLSTCVKNHTRCNRAWAPSPTRLVKVLDRNGNNMAKLVESTDELISGELDVDTYAILSHSWGANRSVISTLIVENQQELMHSINVSNLCPTFQDAITIARGIGLAYIWIDALCIIQNSTDDWQHESAMMSAYYQGCKVMISAFSSSSASDRILQSRDLGPMTRVEIHGRYLGIRRLLENADSVASHLENNTYSIRDKILRRPLSERAWTFQEYASAPRIIHFTRDQVIWQCETCLVSEDGQYSMSDNQLPETALEKARKRRDIWIKDKSKNRGNRPTLVSTGWYDIVEKYTARSITFAADILPALAAIAQQVHIVTNSTYCAGLWKGGPNTFYYNLLWETDKPHSTAPHPPPRLAHNGSPSWSWSSIRGKISFTIWSDMHRIPKPYDPKILDISTTLTSSEFRHGKVESGTLDLEGWYHRYTGPSTFSHFYAHRRQVRIERNDANEKRFALDGGDQYLNPLPELSTLGVAEEEESWNDERTTKHYGIGELDVPEENYDWDSGEHIILYISEYSDIRNPDPDDPDSSQGYLILRRCESSNTVPTYQRVGCACANYYTLEVNEERGWAMERIRII</sequence>
<accession>A0A6A6SLH8</accession>
<dbReference type="InterPro" id="IPR010730">
    <property type="entry name" value="HET"/>
</dbReference>
<proteinExistence type="predicted"/>
<dbReference type="OrthoDB" id="47007at2759"/>
<dbReference type="Pfam" id="PF06985">
    <property type="entry name" value="HET"/>
    <property type="match status" value="1"/>
</dbReference>
<feature type="region of interest" description="Disordered" evidence="1">
    <location>
        <begin position="64"/>
        <end position="99"/>
    </location>
</feature>
<dbReference type="AlphaFoldDB" id="A0A6A6SLH8"/>
<evidence type="ECO:0000259" key="2">
    <source>
        <dbReference type="Pfam" id="PF06985"/>
    </source>
</evidence>
<keyword evidence="4" id="KW-1185">Reference proteome</keyword>
<organism evidence="3 4">
    <name type="scientific">Lophiostoma macrostomum CBS 122681</name>
    <dbReference type="NCBI Taxonomy" id="1314788"/>
    <lineage>
        <taxon>Eukaryota</taxon>
        <taxon>Fungi</taxon>
        <taxon>Dikarya</taxon>
        <taxon>Ascomycota</taxon>
        <taxon>Pezizomycotina</taxon>
        <taxon>Dothideomycetes</taxon>
        <taxon>Pleosporomycetidae</taxon>
        <taxon>Pleosporales</taxon>
        <taxon>Lophiostomataceae</taxon>
        <taxon>Lophiostoma</taxon>
    </lineage>
</organism>
<gene>
    <name evidence="3" type="ORF">K491DRAFT_784952</name>
</gene>
<dbReference type="PANTHER" id="PTHR33112:SF16">
    <property type="entry name" value="HETEROKARYON INCOMPATIBILITY DOMAIN-CONTAINING PROTEIN"/>
    <property type="match status" value="1"/>
</dbReference>
<name>A0A6A6SLH8_9PLEO</name>
<evidence type="ECO:0000313" key="4">
    <source>
        <dbReference type="Proteomes" id="UP000799324"/>
    </source>
</evidence>
<protein>
    <submittedName>
        <fullName evidence="3">HET-domain-containing protein</fullName>
    </submittedName>
</protein>
<dbReference type="Proteomes" id="UP000799324">
    <property type="component" value="Unassembled WGS sequence"/>
</dbReference>